<dbReference type="Proteomes" id="UP000521868">
    <property type="component" value="Unassembled WGS sequence"/>
</dbReference>
<comment type="caution">
    <text evidence="2">The sequence shown here is derived from an EMBL/GenBank/DDBJ whole genome shotgun (WGS) entry which is preliminary data.</text>
</comment>
<keyword evidence="3" id="KW-1185">Reference proteome</keyword>
<name>A0A7X6DIU3_9BURK</name>
<evidence type="ECO:0000313" key="3">
    <source>
        <dbReference type="Proteomes" id="UP000521868"/>
    </source>
</evidence>
<feature type="region of interest" description="Disordered" evidence="1">
    <location>
        <begin position="1"/>
        <end position="22"/>
    </location>
</feature>
<dbReference type="Pfam" id="PF12244">
    <property type="entry name" value="DUF3606"/>
    <property type="match status" value="1"/>
</dbReference>
<evidence type="ECO:0000256" key="1">
    <source>
        <dbReference type="SAM" id="MobiDB-lite"/>
    </source>
</evidence>
<reference evidence="2 3" key="1">
    <citation type="journal article" date="2020" name="Nature">
        <title>Bacterial chemolithoautotrophy via manganese oxidation.</title>
        <authorList>
            <person name="Yu H."/>
            <person name="Leadbetter J.R."/>
        </authorList>
    </citation>
    <scope>NUCLEOTIDE SEQUENCE [LARGE SCALE GENOMIC DNA]</scope>
    <source>
        <strain evidence="2 3">RBP-1</strain>
    </source>
</reference>
<gene>
    <name evidence="2" type="ORF">RAMLITH_19030</name>
</gene>
<evidence type="ECO:0000313" key="2">
    <source>
        <dbReference type="EMBL" id="NKE67920.1"/>
    </source>
</evidence>
<accession>A0A7X6DIU3</accession>
<dbReference type="EMBL" id="VTOX01000008">
    <property type="protein sequence ID" value="NKE67920.1"/>
    <property type="molecule type" value="Genomic_DNA"/>
</dbReference>
<proteinExistence type="predicted"/>
<sequence length="59" mass="6554">MNQVADPGQGDPGHIRPDEPDNLREWSARLGVSVAELTRIITEVGRDPDKVRAYLNTRA</sequence>
<protein>
    <submittedName>
        <fullName evidence="2">DUF3606 domain-containing protein</fullName>
    </submittedName>
</protein>
<dbReference type="RefSeq" id="WP_168109053.1">
    <property type="nucleotide sequence ID" value="NZ_VTOX01000008.1"/>
</dbReference>
<dbReference type="AlphaFoldDB" id="A0A7X6DIU3"/>
<organism evidence="2 3">
    <name type="scientific">Ramlibacter lithotrophicus</name>
    <dbReference type="NCBI Taxonomy" id="2606681"/>
    <lineage>
        <taxon>Bacteria</taxon>
        <taxon>Pseudomonadati</taxon>
        <taxon>Pseudomonadota</taxon>
        <taxon>Betaproteobacteria</taxon>
        <taxon>Burkholderiales</taxon>
        <taxon>Comamonadaceae</taxon>
        <taxon>Ramlibacter</taxon>
    </lineage>
</organism>
<feature type="compositionally biased region" description="Basic and acidic residues" evidence="1">
    <location>
        <begin position="13"/>
        <end position="22"/>
    </location>
</feature>
<dbReference type="InterPro" id="IPR022037">
    <property type="entry name" value="DUF3606"/>
</dbReference>